<gene>
    <name evidence="2" type="ORF">D2L64_23610</name>
</gene>
<dbReference type="AlphaFoldDB" id="A0A418MNZ7"/>
<evidence type="ECO:0000259" key="1">
    <source>
        <dbReference type="Pfam" id="PF18480"/>
    </source>
</evidence>
<evidence type="ECO:0000313" key="3">
    <source>
        <dbReference type="Proteomes" id="UP000283832"/>
    </source>
</evidence>
<organism evidence="2 3">
    <name type="scientific">Micromonospora radicis</name>
    <dbReference type="NCBI Taxonomy" id="1894971"/>
    <lineage>
        <taxon>Bacteria</taxon>
        <taxon>Bacillati</taxon>
        <taxon>Actinomycetota</taxon>
        <taxon>Actinomycetes</taxon>
        <taxon>Micromonosporales</taxon>
        <taxon>Micromonosporaceae</taxon>
        <taxon>Micromonospora</taxon>
    </lineage>
</organism>
<dbReference type="Pfam" id="PF18480">
    <property type="entry name" value="DUF5615"/>
    <property type="match status" value="1"/>
</dbReference>
<dbReference type="RefSeq" id="WP_119579402.1">
    <property type="nucleotide sequence ID" value="NZ_QXEC01000031.1"/>
</dbReference>
<accession>A0A418MNZ7</accession>
<dbReference type="Proteomes" id="UP000283832">
    <property type="component" value="Unassembled WGS sequence"/>
</dbReference>
<dbReference type="OrthoDB" id="3699343at2"/>
<dbReference type="InterPro" id="IPR041049">
    <property type="entry name" value="DUF5615"/>
</dbReference>
<proteinExistence type="predicted"/>
<name>A0A418MNZ7_9ACTN</name>
<reference evidence="2 3" key="1">
    <citation type="submission" date="2018-08" db="EMBL/GenBank/DDBJ databases">
        <title>Jishengella sp. nov., isolated from a root of Azadirachta indica A. Juss. var. siamensis Valenton.</title>
        <authorList>
            <person name="Kuncharoen N."/>
            <person name="Tanasupawat S."/>
            <person name="Kudo T."/>
            <person name="Ohkuma M."/>
        </authorList>
    </citation>
    <scope>NUCLEOTIDE SEQUENCE [LARGE SCALE GENOMIC DNA]</scope>
    <source>
        <strain evidence="2 3">AZ1-13</strain>
    </source>
</reference>
<feature type="domain" description="DUF5615" evidence="1">
    <location>
        <begin position="1"/>
        <end position="62"/>
    </location>
</feature>
<comment type="caution">
    <text evidence="2">The sequence shown here is derived from an EMBL/GenBank/DDBJ whole genome shotgun (WGS) entry which is preliminary data.</text>
</comment>
<evidence type="ECO:0000313" key="2">
    <source>
        <dbReference type="EMBL" id="RIV34114.1"/>
    </source>
</evidence>
<keyword evidence="3" id="KW-1185">Reference proteome</keyword>
<protein>
    <recommendedName>
        <fullName evidence="1">DUF5615 domain-containing protein</fullName>
    </recommendedName>
</protein>
<dbReference type="EMBL" id="QXEC01000031">
    <property type="protein sequence ID" value="RIV34114.1"/>
    <property type="molecule type" value="Genomic_DNA"/>
</dbReference>
<sequence>MRVLLDEDVPEQVLHVLRHVLRGHEVDHIHSIKWSGKKDLYVFQDAMGRFDVIVTNNYKQFDDPDETSRIKKSGLHHVSYRQRQTGLKGLALAVGAIVASMPQIMEELERANGQRLVAIQGIDPSKRFKIIDPRREPPKYWPR</sequence>